<sequence>MSIYGPTAPSTRVRAYEWLDHLALHAARFEYAALGDHSPRTVLQHLPAVARAERRVRALSGSSLGGTVLLSREASPWSTGGVESRLLRDASRGVYDLDDALFEDRAGWRRVLGKRRKVEMAAASADVVIAGNALLADFAGRHGRDVRLIPTCVQPGQYTPKTSYDLTGPPTLVWLGSRSTEAYLTGIAPALREVHQRTGARVLVVSAASETDIPGLEGLMDRETWTPQTYAAHLASADVALAPLRNDPFARGKCAYKLLQYAATGLPMVGSPVGANQLALERFSGWSATTHDDWVDALGEAIGSSSEVRAARGRQGVSAVQAHYSFDAWADEWRAAVLP</sequence>
<dbReference type="GO" id="GO:0016757">
    <property type="term" value="F:glycosyltransferase activity"/>
    <property type="evidence" value="ECO:0007669"/>
    <property type="project" value="UniProtKB-KW"/>
</dbReference>
<dbReference type="EC" id="2.4.-.-" evidence="1"/>
<name>A0ABW2N2D9_9ACTN</name>
<dbReference type="EMBL" id="JBHTCH010000005">
    <property type="protein sequence ID" value="MFC7360050.1"/>
    <property type="molecule type" value="Genomic_DNA"/>
</dbReference>
<keyword evidence="1" id="KW-0328">Glycosyltransferase</keyword>
<comment type="caution">
    <text evidence="1">The sequence shown here is derived from an EMBL/GenBank/DDBJ whole genome shotgun (WGS) entry which is preliminary data.</text>
</comment>
<reference evidence="2" key="1">
    <citation type="journal article" date="2019" name="Int. J. Syst. Evol. Microbiol.">
        <title>The Global Catalogue of Microorganisms (GCM) 10K type strain sequencing project: providing services to taxonomists for standard genome sequencing and annotation.</title>
        <authorList>
            <consortium name="The Broad Institute Genomics Platform"/>
            <consortium name="The Broad Institute Genome Sequencing Center for Infectious Disease"/>
            <person name="Wu L."/>
            <person name="Ma J."/>
        </authorList>
    </citation>
    <scope>NUCLEOTIDE SEQUENCE [LARGE SCALE GENOMIC DNA]</scope>
    <source>
        <strain evidence="2">FCH27</strain>
    </source>
</reference>
<gene>
    <name evidence="1" type="ORF">ACFQO6_07180</name>
</gene>
<dbReference type="Proteomes" id="UP001596524">
    <property type="component" value="Unassembled WGS sequence"/>
</dbReference>
<keyword evidence="2" id="KW-1185">Reference proteome</keyword>
<evidence type="ECO:0000313" key="2">
    <source>
        <dbReference type="Proteomes" id="UP001596524"/>
    </source>
</evidence>
<protein>
    <submittedName>
        <fullName evidence="1">Glycosyltransferase</fullName>
        <ecNumber evidence="1">2.4.-.-</ecNumber>
    </submittedName>
</protein>
<organism evidence="1 2">
    <name type="scientific">Nocardioides astragali</name>
    <dbReference type="NCBI Taxonomy" id="1776736"/>
    <lineage>
        <taxon>Bacteria</taxon>
        <taxon>Bacillati</taxon>
        <taxon>Actinomycetota</taxon>
        <taxon>Actinomycetes</taxon>
        <taxon>Propionibacteriales</taxon>
        <taxon>Nocardioidaceae</taxon>
        <taxon>Nocardioides</taxon>
    </lineage>
</organism>
<accession>A0ABW2N2D9</accession>
<dbReference type="Pfam" id="PF13692">
    <property type="entry name" value="Glyco_trans_1_4"/>
    <property type="match status" value="1"/>
</dbReference>
<proteinExistence type="predicted"/>
<dbReference type="Gene3D" id="3.40.50.2000">
    <property type="entry name" value="Glycogen Phosphorylase B"/>
    <property type="match status" value="1"/>
</dbReference>
<evidence type="ECO:0000313" key="1">
    <source>
        <dbReference type="EMBL" id="MFC7360050.1"/>
    </source>
</evidence>
<keyword evidence="1" id="KW-0808">Transferase</keyword>
<dbReference type="RefSeq" id="WP_255890687.1">
    <property type="nucleotide sequence ID" value="NZ_JAFMZM010000003.1"/>
</dbReference>
<dbReference type="SUPFAM" id="SSF53756">
    <property type="entry name" value="UDP-Glycosyltransferase/glycogen phosphorylase"/>
    <property type="match status" value="1"/>
</dbReference>